<gene>
    <name evidence="6" type="ORF">METZ01_LOCUS409124</name>
</gene>
<comment type="similarity">
    <text evidence="2">Belongs to the MnmG family.</text>
</comment>
<dbReference type="Gene3D" id="1.10.150.570">
    <property type="entry name" value="GidA associated domain, C-terminal subdomain"/>
    <property type="match status" value="1"/>
</dbReference>
<evidence type="ECO:0000256" key="4">
    <source>
        <dbReference type="ARBA" id="ARBA00022827"/>
    </source>
</evidence>
<protein>
    <recommendedName>
        <fullName evidence="5">tRNA uridine 5-carboxymethylaminomethyl modification enzyme C-terminal subdomain domain-containing protein</fullName>
    </recommendedName>
</protein>
<feature type="non-terminal residue" evidence="6">
    <location>
        <position position="1"/>
    </location>
</feature>
<evidence type="ECO:0000256" key="2">
    <source>
        <dbReference type="ARBA" id="ARBA00007653"/>
    </source>
</evidence>
<organism evidence="6">
    <name type="scientific">marine metagenome</name>
    <dbReference type="NCBI Taxonomy" id="408172"/>
    <lineage>
        <taxon>unclassified sequences</taxon>
        <taxon>metagenomes</taxon>
        <taxon>ecological metagenomes</taxon>
    </lineage>
</organism>
<reference evidence="6" key="1">
    <citation type="submission" date="2018-05" db="EMBL/GenBank/DDBJ databases">
        <authorList>
            <person name="Lanie J.A."/>
            <person name="Ng W.-L."/>
            <person name="Kazmierczak K.M."/>
            <person name="Andrzejewski T.M."/>
            <person name="Davidsen T.M."/>
            <person name="Wayne K.J."/>
            <person name="Tettelin H."/>
            <person name="Glass J.I."/>
            <person name="Rusch D."/>
            <person name="Podicherti R."/>
            <person name="Tsui H.-C.T."/>
            <person name="Winkler M.E."/>
        </authorList>
    </citation>
    <scope>NUCLEOTIDE SEQUENCE</scope>
</reference>
<evidence type="ECO:0000259" key="5">
    <source>
        <dbReference type="SMART" id="SM01228"/>
    </source>
</evidence>
<evidence type="ECO:0000313" key="6">
    <source>
        <dbReference type="EMBL" id="SVD56270.1"/>
    </source>
</evidence>
<dbReference type="FunFam" id="1.10.150.570:FF:000001">
    <property type="entry name" value="tRNA uridine 5-carboxymethylaminomethyl modification enzyme MnmG"/>
    <property type="match status" value="1"/>
</dbReference>
<dbReference type="Pfam" id="PF13932">
    <property type="entry name" value="SAM_GIDA_C"/>
    <property type="match status" value="1"/>
</dbReference>
<keyword evidence="3" id="KW-0285">Flavoprotein</keyword>
<dbReference type="InterPro" id="IPR047001">
    <property type="entry name" value="MnmG_C_subdom"/>
</dbReference>
<dbReference type="AlphaFoldDB" id="A0A382WCP6"/>
<proteinExistence type="inferred from homology"/>
<evidence type="ECO:0000256" key="1">
    <source>
        <dbReference type="ARBA" id="ARBA00001974"/>
    </source>
</evidence>
<name>A0A382WCP6_9ZZZZ</name>
<comment type="cofactor">
    <cofactor evidence="1">
        <name>FAD</name>
        <dbReference type="ChEBI" id="CHEBI:57692"/>
    </cofactor>
</comment>
<dbReference type="GO" id="GO:0002098">
    <property type="term" value="P:tRNA wobble uridine modification"/>
    <property type="evidence" value="ECO:0007669"/>
    <property type="project" value="UniProtKB-ARBA"/>
</dbReference>
<evidence type="ECO:0000256" key="3">
    <source>
        <dbReference type="ARBA" id="ARBA00022630"/>
    </source>
</evidence>
<sequence>AEFKLAPNLPFESFSSLSLEAREKLCRIRPESLAQAGRIPGVSPADLQNLMLEVRRYRRGQAVP</sequence>
<feature type="domain" description="tRNA uridine 5-carboxymethylaminomethyl modification enzyme C-terminal subdomain" evidence="5">
    <location>
        <begin position="2"/>
        <end position="52"/>
    </location>
</feature>
<dbReference type="InterPro" id="IPR026904">
    <property type="entry name" value="MnmG_C"/>
</dbReference>
<accession>A0A382WCP6</accession>
<dbReference type="InterPro" id="IPR044920">
    <property type="entry name" value="MnmG_C_subdom_sf"/>
</dbReference>
<keyword evidence="4" id="KW-0274">FAD</keyword>
<dbReference type="SMART" id="SM01228">
    <property type="entry name" value="GIDA_assoc_3"/>
    <property type="match status" value="1"/>
</dbReference>
<dbReference type="EMBL" id="UINC01158626">
    <property type="protein sequence ID" value="SVD56270.1"/>
    <property type="molecule type" value="Genomic_DNA"/>
</dbReference>